<keyword evidence="2" id="KW-0808">Transferase</keyword>
<sequence length="648" mass="74461">MKISACVITKNEQENLPACLGSIASVVSEMIVVDTGSSDNTVNVAKELGAKVSYYQWDNNFSNAKNAAIAKATGDWIIFLDADEYLTEQTAEKLSMVLKLAEKEKADFIDALLANYDTGTKSMINSFNQTRIFRNSPFIRYEGAIHEKLVSKKQHSKKLDATKFLTIMHTGYSRSEMERKNKADRNIEILLKELENKPQDSLLCFYLSEAFLAKGHSKEALEYAEKSLDYRQNSKLDIYKKNYLNMLKCLIHEKHPAENINQIIQQAIDEYPDFPDFYFYHGALLEQRYRITDAILAYDKGLNLMEQGLGSQSGILHDFKEVLFAVGNLNIKVENYHEAVKLLIEVLKADRYYYKALDSLMRVLIKFEQTKDIIGLFAKIYDYQAPKDVLMLLKAASAAGEPNIVEFCLDKLAGEKVNLEQEAAQLKLLRRDFPSAAKDFQKLYLEKFDNVLAVKMISSAILSREEQLIRDVSQLVKPSLKRLADRELNQDILFLPEDRMDIAQVFEVAIKVQEFHFVKDRISLLRNNNLLWEVAETLYLYEEYAVALMCYEEFFATEMSGETFLDSIYSDILIKQAECLYRIYGVDGAKEASVKLEKALQLSPKDYRVYRVGILFSELLSDYGKLNQWVKTGIEYFPDSNYLKSKLQ</sequence>
<dbReference type="AlphaFoldDB" id="A0AAU0UTI4"/>
<evidence type="ECO:0000259" key="1">
    <source>
        <dbReference type="Pfam" id="PF00535"/>
    </source>
</evidence>
<dbReference type="EMBL" id="CP121694">
    <property type="protein sequence ID" value="WRO23627.1"/>
    <property type="molecule type" value="Genomic_DNA"/>
</dbReference>
<dbReference type="PANTHER" id="PTHR43630:SF2">
    <property type="entry name" value="GLYCOSYLTRANSFERASE"/>
    <property type="match status" value="1"/>
</dbReference>
<organism evidence="2 3">
    <name type="scientific">Metallumcola ferriviriculae</name>
    <dbReference type="NCBI Taxonomy" id="3039180"/>
    <lineage>
        <taxon>Bacteria</taxon>
        <taxon>Bacillati</taxon>
        <taxon>Bacillota</taxon>
        <taxon>Clostridia</taxon>
        <taxon>Neomoorellales</taxon>
        <taxon>Desulfitibacteraceae</taxon>
        <taxon>Metallumcola</taxon>
    </lineage>
</organism>
<evidence type="ECO:0000313" key="2">
    <source>
        <dbReference type="EMBL" id="WRO23627.1"/>
    </source>
</evidence>
<dbReference type="GO" id="GO:0016757">
    <property type="term" value="F:glycosyltransferase activity"/>
    <property type="evidence" value="ECO:0007669"/>
    <property type="project" value="UniProtKB-KW"/>
</dbReference>
<name>A0AAU0UTI4_9FIRM</name>
<dbReference type="InterPro" id="IPR001173">
    <property type="entry name" value="Glyco_trans_2-like"/>
</dbReference>
<dbReference type="Pfam" id="PF00535">
    <property type="entry name" value="Glycos_transf_2"/>
    <property type="match status" value="1"/>
</dbReference>
<keyword evidence="2" id="KW-0328">Glycosyltransferase</keyword>
<dbReference type="Gene3D" id="3.90.550.10">
    <property type="entry name" value="Spore Coat Polysaccharide Biosynthesis Protein SpsA, Chain A"/>
    <property type="match status" value="1"/>
</dbReference>
<dbReference type="InterPro" id="IPR029044">
    <property type="entry name" value="Nucleotide-diphossugar_trans"/>
</dbReference>
<dbReference type="RefSeq" id="WP_366923003.1">
    <property type="nucleotide sequence ID" value="NZ_CP121694.1"/>
</dbReference>
<dbReference type="CDD" id="cd02511">
    <property type="entry name" value="Beta4Glucosyltransferase"/>
    <property type="match status" value="1"/>
</dbReference>
<proteinExistence type="predicted"/>
<evidence type="ECO:0000313" key="3">
    <source>
        <dbReference type="Proteomes" id="UP001329915"/>
    </source>
</evidence>
<dbReference type="InterPro" id="IPR011990">
    <property type="entry name" value="TPR-like_helical_dom_sf"/>
</dbReference>
<gene>
    <name evidence="2" type="ORF">MFMK1_003490</name>
</gene>
<dbReference type="SUPFAM" id="SSF53448">
    <property type="entry name" value="Nucleotide-diphospho-sugar transferases"/>
    <property type="match status" value="1"/>
</dbReference>
<dbReference type="KEGG" id="dbc:MFMK1_003490"/>
<accession>A0AAU0UTI4</accession>
<keyword evidence="3" id="KW-1185">Reference proteome</keyword>
<protein>
    <submittedName>
        <fullName evidence="2">Glycosyltransferase</fullName>
        <ecNumber evidence="2">2.4.-.-</ecNumber>
    </submittedName>
</protein>
<reference evidence="2 3" key="1">
    <citation type="submission" date="2023-04" db="EMBL/GenBank/DDBJ databases">
        <authorList>
            <person name="Hsu D."/>
        </authorList>
    </citation>
    <scope>NUCLEOTIDE SEQUENCE [LARGE SCALE GENOMIC DNA]</scope>
    <source>
        <strain evidence="2 3">MK1</strain>
    </source>
</reference>
<dbReference type="EC" id="2.4.-.-" evidence="2"/>
<feature type="domain" description="Glycosyltransferase 2-like" evidence="1">
    <location>
        <begin position="4"/>
        <end position="126"/>
    </location>
</feature>
<dbReference type="Gene3D" id="1.25.40.10">
    <property type="entry name" value="Tetratricopeptide repeat domain"/>
    <property type="match status" value="1"/>
</dbReference>
<dbReference type="PANTHER" id="PTHR43630">
    <property type="entry name" value="POLY-BETA-1,6-N-ACETYL-D-GLUCOSAMINE SYNTHASE"/>
    <property type="match status" value="1"/>
</dbReference>
<dbReference type="SUPFAM" id="SSF48452">
    <property type="entry name" value="TPR-like"/>
    <property type="match status" value="2"/>
</dbReference>
<dbReference type="Proteomes" id="UP001329915">
    <property type="component" value="Chromosome"/>
</dbReference>